<evidence type="ECO:0000259" key="3">
    <source>
        <dbReference type="PROSITE" id="PS50045"/>
    </source>
</evidence>
<dbReference type="Gene3D" id="1.10.8.60">
    <property type="match status" value="1"/>
</dbReference>
<dbReference type="PROSITE" id="PS50045">
    <property type="entry name" value="SIGMA54_INTERACT_4"/>
    <property type="match status" value="1"/>
</dbReference>
<keyword evidence="1" id="KW-0547">Nucleotide-binding</keyword>
<dbReference type="SUPFAM" id="SSF52540">
    <property type="entry name" value="P-loop containing nucleoside triphosphate hydrolases"/>
    <property type="match status" value="1"/>
</dbReference>
<dbReference type="InterPro" id="IPR000014">
    <property type="entry name" value="PAS"/>
</dbReference>
<comment type="caution">
    <text evidence="5">The sequence shown here is derived from an EMBL/GenBank/DDBJ whole genome shotgun (WGS) entry which is preliminary data.</text>
</comment>
<dbReference type="Gene3D" id="3.30.450.20">
    <property type="entry name" value="PAS domain"/>
    <property type="match status" value="1"/>
</dbReference>
<dbReference type="PANTHER" id="PTHR32071:SF57">
    <property type="entry name" value="C4-DICARBOXYLATE TRANSPORT TRANSCRIPTIONAL REGULATORY PROTEIN DCTD"/>
    <property type="match status" value="1"/>
</dbReference>
<evidence type="ECO:0000256" key="2">
    <source>
        <dbReference type="ARBA" id="ARBA00022840"/>
    </source>
</evidence>
<feature type="domain" description="PAS" evidence="4">
    <location>
        <begin position="210"/>
        <end position="264"/>
    </location>
</feature>
<accession>A0ABU4JYD2</accession>
<dbReference type="InterPro" id="IPR027417">
    <property type="entry name" value="P-loop_NTPase"/>
</dbReference>
<protein>
    <submittedName>
        <fullName evidence="5">Sigma 54-interacting transcriptional regulator</fullName>
    </submittedName>
</protein>
<proteinExistence type="predicted"/>
<evidence type="ECO:0000313" key="6">
    <source>
        <dbReference type="Proteomes" id="UP001281656"/>
    </source>
</evidence>
<dbReference type="EMBL" id="JARUJP010000032">
    <property type="protein sequence ID" value="MDW8802913.1"/>
    <property type="molecule type" value="Genomic_DNA"/>
</dbReference>
<reference evidence="5 6" key="1">
    <citation type="submission" date="2023-04" db="EMBL/GenBank/DDBJ databases">
        <title>Clostridium tannerae sp. nov., isolated from the fecal material of an alpaca.</title>
        <authorList>
            <person name="Miller S."/>
            <person name="Hendry M."/>
            <person name="King J."/>
            <person name="Sankaranarayanan K."/>
            <person name="Lawson P.A."/>
        </authorList>
    </citation>
    <scope>NUCLEOTIDE SEQUENCE [LARGE SCALE GENOMIC DNA]</scope>
    <source>
        <strain evidence="5 6">A1-XYC3</strain>
    </source>
</reference>
<dbReference type="InterPro" id="IPR058031">
    <property type="entry name" value="AAA_lid_NorR"/>
</dbReference>
<organism evidence="5 6">
    <name type="scientific">Clostridium tanneri</name>
    <dbReference type="NCBI Taxonomy" id="3037988"/>
    <lineage>
        <taxon>Bacteria</taxon>
        <taxon>Bacillati</taxon>
        <taxon>Bacillota</taxon>
        <taxon>Clostridia</taxon>
        <taxon>Eubacteriales</taxon>
        <taxon>Clostridiaceae</taxon>
        <taxon>Clostridium</taxon>
    </lineage>
</organism>
<sequence>MAKTIAIVTFMELAAEFYSGQLKELFGDLIETKLFSVEKHTTNQGITGDIIIVSTYSIYKAIKNNLSVESEVVIPNLTLSKSALSKIKSIPRGTKCMLINSSIDMCIDTISLIGQLGVNHVEFVPVYPGMSKIPNLKLAVTPGESRFAPKNISKLIDIGDRIFDVSTIIEIVLKLNLEFLLKDEKFIRYSERIATNTYSLEKLAGKTNKLESQFDILLRTLDEGIIGINADGVVFAINSSAERIIKKEKDEVIGRTAKELFNYIPFEEVMDSMKPVRCKLIKINDIYIDLSIEPVVSGNMFIGIFIIMKKFKDTEYQQQKLRLQLLNRGYRAKYSFEDIIGESAVIVKTKKIAKKMAATNSPILITGESGTGKELFAQALHNSSLRKDSPFVAVNCAAIPENLLESELFGYEEGAFTGAKKGGRPGLFEFAHMGTLFLDEIEAMSLNLQSKLLRILQEKEVIRLGGDRVISVDVRVIATTNEDLTELISKGKFRKDLYFRLNVLPLNIPPLRDRGNDILLILEKIKKDLNSEFELSDEIEKIFLNYSWEGNIRELKNYIEYLTCIAEDKITIDDLPLSLLDSINNINIISAYDYTKVKDIVDYKDFIDAVNDKLNDYITIMDQLFLCYQKRIGIGRRSLSKIIEGKNLFLTESEIRTIFSNLQKYKMITISRGRSGSKLTELGISFMNNVKRVK</sequence>
<dbReference type="PROSITE" id="PS00675">
    <property type="entry name" value="SIGMA54_INTERACT_1"/>
    <property type="match status" value="1"/>
</dbReference>
<feature type="domain" description="Sigma-54 factor interaction" evidence="3">
    <location>
        <begin position="339"/>
        <end position="564"/>
    </location>
</feature>
<dbReference type="Pfam" id="PF25601">
    <property type="entry name" value="AAA_lid_14"/>
    <property type="match status" value="1"/>
</dbReference>
<evidence type="ECO:0000259" key="4">
    <source>
        <dbReference type="PROSITE" id="PS50112"/>
    </source>
</evidence>
<dbReference type="PANTHER" id="PTHR32071">
    <property type="entry name" value="TRANSCRIPTIONAL REGULATORY PROTEIN"/>
    <property type="match status" value="1"/>
</dbReference>
<dbReference type="Pfam" id="PF00158">
    <property type="entry name" value="Sigma54_activat"/>
    <property type="match status" value="1"/>
</dbReference>
<gene>
    <name evidence="5" type="ORF">P8V03_17345</name>
</gene>
<dbReference type="SMART" id="SM00091">
    <property type="entry name" value="PAS"/>
    <property type="match status" value="1"/>
</dbReference>
<dbReference type="Gene3D" id="3.40.50.300">
    <property type="entry name" value="P-loop containing nucleotide triphosphate hydrolases"/>
    <property type="match status" value="1"/>
</dbReference>
<dbReference type="RefSeq" id="WP_318799137.1">
    <property type="nucleotide sequence ID" value="NZ_JARUJP010000032.1"/>
</dbReference>
<dbReference type="InterPro" id="IPR013767">
    <property type="entry name" value="PAS_fold"/>
</dbReference>
<dbReference type="InterPro" id="IPR003593">
    <property type="entry name" value="AAA+_ATPase"/>
</dbReference>
<evidence type="ECO:0000256" key="1">
    <source>
        <dbReference type="ARBA" id="ARBA00022741"/>
    </source>
</evidence>
<keyword evidence="2" id="KW-0067">ATP-binding</keyword>
<dbReference type="CDD" id="cd00130">
    <property type="entry name" value="PAS"/>
    <property type="match status" value="1"/>
</dbReference>
<dbReference type="SMART" id="SM00382">
    <property type="entry name" value="AAA"/>
    <property type="match status" value="1"/>
</dbReference>
<dbReference type="Gene3D" id="1.10.10.10">
    <property type="entry name" value="Winged helix-like DNA-binding domain superfamily/Winged helix DNA-binding domain"/>
    <property type="match status" value="1"/>
</dbReference>
<dbReference type="SUPFAM" id="SSF55785">
    <property type="entry name" value="PYP-like sensor domain (PAS domain)"/>
    <property type="match status" value="1"/>
</dbReference>
<evidence type="ECO:0000313" key="5">
    <source>
        <dbReference type="EMBL" id="MDW8802913.1"/>
    </source>
</evidence>
<dbReference type="Proteomes" id="UP001281656">
    <property type="component" value="Unassembled WGS sequence"/>
</dbReference>
<name>A0ABU4JYD2_9CLOT</name>
<dbReference type="CDD" id="cd00009">
    <property type="entry name" value="AAA"/>
    <property type="match status" value="1"/>
</dbReference>
<dbReference type="PROSITE" id="PS50112">
    <property type="entry name" value="PAS"/>
    <property type="match status" value="1"/>
</dbReference>
<dbReference type="InterPro" id="IPR036388">
    <property type="entry name" value="WH-like_DNA-bd_sf"/>
</dbReference>
<dbReference type="Pfam" id="PF00989">
    <property type="entry name" value="PAS"/>
    <property type="match status" value="1"/>
</dbReference>
<dbReference type="InterPro" id="IPR035965">
    <property type="entry name" value="PAS-like_dom_sf"/>
</dbReference>
<keyword evidence="6" id="KW-1185">Reference proteome</keyword>
<dbReference type="InterPro" id="IPR025662">
    <property type="entry name" value="Sigma_54_int_dom_ATP-bd_1"/>
</dbReference>
<dbReference type="InterPro" id="IPR002078">
    <property type="entry name" value="Sigma_54_int"/>
</dbReference>